<dbReference type="Gene3D" id="2.40.10.10">
    <property type="entry name" value="Trypsin-like serine proteases"/>
    <property type="match status" value="2"/>
</dbReference>
<proteinExistence type="inferred from homology"/>
<dbReference type="KEGG" id="sper:EW093_16525"/>
<dbReference type="SUPFAM" id="SSF50156">
    <property type="entry name" value="PDZ domain-like"/>
    <property type="match status" value="1"/>
</dbReference>
<name>A0A5C1QI64_9SPIO</name>
<dbReference type="Proteomes" id="UP000323824">
    <property type="component" value="Chromosome"/>
</dbReference>
<feature type="domain" description="PDZ" evidence="4">
    <location>
        <begin position="389"/>
        <end position="459"/>
    </location>
</feature>
<dbReference type="PANTHER" id="PTHR43343">
    <property type="entry name" value="PEPTIDASE S12"/>
    <property type="match status" value="1"/>
</dbReference>
<keyword evidence="3" id="KW-0378">Hydrolase</keyword>
<reference evidence="5 6" key="1">
    <citation type="submission" date="2019-02" db="EMBL/GenBank/DDBJ databases">
        <authorList>
            <person name="Fomenkov A."/>
            <person name="Dubinina G."/>
            <person name="Grabovich M."/>
            <person name="Vincze T."/>
            <person name="Roberts R.J."/>
        </authorList>
    </citation>
    <scope>NUCLEOTIDE SEQUENCE [LARGE SCALE GENOMIC DNA]</scope>
    <source>
        <strain evidence="5 6">P</strain>
    </source>
</reference>
<sequence>MKKFVYIIVVLFLSCTTELIEYEADLDVIIVEEINSCLDESNISKAFQLLVYYEDITGGSEQLDESKIKLHSLMTTKLNEYILNEDWSNFFILYQNLEILRFNTDEYQYNNYLYQYLIKDTSAILSKSGVFLGEDELDYSKLSSDQLVDLEIEYNKVSPSSDYPKLVSELNSRNTYIKSDIGNNEYIDGSITVFVNKGISFQNGVGTQDIVVGSGFFIDKLGYAVTNYHVVESLVDTEYEGVANLYIKLNGLIDKIPAKIVGWDKVLDLALIKVSHIPEYVFSFAKDNDISIGDRVLALGSPGGLGSTVTSGIVSAKNRSLLEIGSVIQIDSAINPGNSGGPLIDNNNRVTNVVFAGIEDFEGINFAIPVKYLKNKLQELYMGGEVKHPWLGAGLVYRKNSIEVVYVKPKSPAFYLGLNKSDIIVSINEKKFSSIIDIQDYIMGFNIGEIVKVNFKRGSSYYEKYMTLGERPKVIMESIITGDTSDKLYIPLFGMDIRYTGKILWNKEYLINDVYPGTIADELSLQVGDIIEVKDWEYNKDLKSVILQFVIQSKKEGFWEKSIQVAAPINVNFFI</sequence>
<dbReference type="GO" id="GO:0006508">
    <property type="term" value="P:proteolysis"/>
    <property type="evidence" value="ECO:0007669"/>
    <property type="project" value="UniProtKB-KW"/>
</dbReference>
<dbReference type="PROSITE" id="PS51257">
    <property type="entry name" value="PROKAR_LIPOPROTEIN"/>
    <property type="match status" value="1"/>
</dbReference>
<dbReference type="OrthoDB" id="9758917at2"/>
<comment type="similarity">
    <text evidence="1">Belongs to the peptidase S1C family.</text>
</comment>
<dbReference type="PANTHER" id="PTHR43343:SF3">
    <property type="entry name" value="PROTEASE DO-LIKE 8, CHLOROPLASTIC"/>
    <property type="match status" value="1"/>
</dbReference>
<dbReference type="Pfam" id="PF13180">
    <property type="entry name" value="PDZ_2"/>
    <property type="match status" value="1"/>
</dbReference>
<keyword evidence="6" id="KW-1185">Reference proteome</keyword>
<evidence type="ECO:0000259" key="4">
    <source>
        <dbReference type="SMART" id="SM00228"/>
    </source>
</evidence>
<dbReference type="EMBL" id="CP035807">
    <property type="protein sequence ID" value="QEN06224.1"/>
    <property type="molecule type" value="Genomic_DNA"/>
</dbReference>
<reference evidence="5 6" key="2">
    <citation type="submission" date="2019-09" db="EMBL/GenBank/DDBJ databases">
        <title>Complete Genome Sequence and Methylome Analysis of free living Spirochaetas.</title>
        <authorList>
            <person name="Leshcheva N."/>
            <person name="Mikheeva N."/>
        </authorList>
    </citation>
    <scope>NUCLEOTIDE SEQUENCE [LARGE SCALE GENOMIC DNA]</scope>
    <source>
        <strain evidence="5 6">P</strain>
    </source>
</reference>
<evidence type="ECO:0000256" key="2">
    <source>
        <dbReference type="ARBA" id="ARBA00022670"/>
    </source>
</evidence>
<dbReference type="RefSeq" id="WP_149569457.1">
    <property type="nucleotide sequence ID" value="NZ_CP035807.1"/>
</dbReference>
<evidence type="ECO:0000256" key="3">
    <source>
        <dbReference type="ARBA" id="ARBA00022801"/>
    </source>
</evidence>
<dbReference type="AlphaFoldDB" id="A0A5C1QI64"/>
<dbReference type="InterPro" id="IPR001940">
    <property type="entry name" value="Peptidase_S1C"/>
</dbReference>
<evidence type="ECO:0000313" key="5">
    <source>
        <dbReference type="EMBL" id="QEN06224.1"/>
    </source>
</evidence>
<dbReference type="InterPro" id="IPR051201">
    <property type="entry name" value="Chloro_Bact_Ser_Proteases"/>
</dbReference>
<dbReference type="InterPro" id="IPR036034">
    <property type="entry name" value="PDZ_sf"/>
</dbReference>
<evidence type="ECO:0000313" key="6">
    <source>
        <dbReference type="Proteomes" id="UP000323824"/>
    </source>
</evidence>
<dbReference type="Pfam" id="PF13365">
    <property type="entry name" value="Trypsin_2"/>
    <property type="match status" value="1"/>
</dbReference>
<protein>
    <submittedName>
        <fullName evidence="5">PDZ domain-containing protein</fullName>
    </submittedName>
</protein>
<evidence type="ECO:0000256" key="1">
    <source>
        <dbReference type="ARBA" id="ARBA00010541"/>
    </source>
</evidence>
<dbReference type="InterPro" id="IPR001478">
    <property type="entry name" value="PDZ"/>
</dbReference>
<dbReference type="InterPro" id="IPR009003">
    <property type="entry name" value="Peptidase_S1_PA"/>
</dbReference>
<gene>
    <name evidence="5" type="ORF">EW093_16525</name>
</gene>
<dbReference type="SMART" id="SM00228">
    <property type="entry name" value="PDZ"/>
    <property type="match status" value="1"/>
</dbReference>
<dbReference type="Gene3D" id="2.30.42.10">
    <property type="match status" value="1"/>
</dbReference>
<dbReference type="GO" id="GO:0004252">
    <property type="term" value="F:serine-type endopeptidase activity"/>
    <property type="evidence" value="ECO:0007669"/>
    <property type="project" value="InterPro"/>
</dbReference>
<dbReference type="SUPFAM" id="SSF50494">
    <property type="entry name" value="Trypsin-like serine proteases"/>
    <property type="match status" value="1"/>
</dbReference>
<dbReference type="PRINTS" id="PR00834">
    <property type="entry name" value="PROTEASES2C"/>
</dbReference>
<keyword evidence="2" id="KW-0645">Protease</keyword>
<dbReference type="InterPro" id="IPR043504">
    <property type="entry name" value="Peptidase_S1_PA_chymotrypsin"/>
</dbReference>
<organism evidence="5 6">
    <name type="scientific">Thiospirochaeta perfilievii</name>
    <dbReference type="NCBI Taxonomy" id="252967"/>
    <lineage>
        <taxon>Bacteria</taxon>
        <taxon>Pseudomonadati</taxon>
        <taxon>Spirochaetota</taxon>
        <taxon>Spirochaetia</taxon>
        <taxon>Spirochaetales</taxon>
        <taxon>Spirochaetaceae</taxon>
        <taxon>Thiospirochaeta</taxon>
    </lineage>
</organism>
<accession>A0A5C1QI64</accession>